<dbReference type="AlphaFoldDB" id="A0A8J3E2S4"/>
<dbReference type="Proteomes" id="UP000646365">
    <property type="component" value="Unassembled WGS sequence"/>
</dbReference>
<reference evidence="1" key="2">
    <citation type="submission" date="2020-09" db="EMBL/GenBank/DDBJ databases">
        <authorList>
            <person name="Sun Q."/>
            <person name="Zhou Y."/>
        </authorList>
    </citation>
    <scope>NUCLEOTIDE SEQUENCE</scope>
    <source>
        <strain evidence="1">CGMCC 1.15725</strain>
    </source>
</reference>
<accession>A0A8J3E2S4</accession>
<proteinExistence type="predicted"/>
<comment type="caution">
    <text evidence="1">The sequence shown here is derived from an EMBL/GenBank/DDBJ whole genome shotgun (WGS) entry which is preliminary data.</text>
</comment>
<evidence type="ECO:0000313" key="2">
    <source>
        <dbReference type="Proteomes" id="UP000646365"/>
    </source>
</evidence>
<gene>
    <name evidence="1" type="ORF">GCM10011611_18770</name>
</gene>
<keyword evidence="2" id="KW-1185">Reference proteome</keyword>
<evidence type="ECO:0000313" key="1">
    <source>
        <dbReference type="EMBL" id="GGF13315.1"/>
    </source>
</evidence>
<dbReference type="EMBL" id="BMJQ01000004">
    <property type="protein sequence ID" value="GGF13315.1"/>
    <property type="molecule type" value="Genomic_DNA"/>
</dbReference>
<name>A0A8J3E2S4_9PROT</name>
<reference evidence="1" key="1">
    <citation type="journal article" date="2014" name="Int. J. Syst. Evol. Microbiol.">
        <title>Complete genome sequence of Corynebacterium casei LMG S-19264T (=DSM 44701T), isolated from a smear-ripened cheese.</title>
        <authorList>
            <consortium name="US DOE Joint Genome Institute (JGI-PGF)"/>
            <person name="Walter F."/>
            <person name="Albersmeier A."/>
            <person name="Kalinowski J."/>
            <person name="Ruckert C."/>
        </authorList>
    </citation>
    <scope>NUCLEOTIDE SEQUENCE</scope>
    <source>
        <strain evidence="1">CGMCC 1.15725</strain>
    </source>
</reference>
<sequence>MATNEDSARKVRYDLYERRLEKFEILYKLSRRVANREKTTDDEFLMMRGQIYQARFIVDNALYRKMISFTYKFWNWSDVTHKIENSDSGDTSELEIRMSQLDSEMSNDFYEIYRDFEKLLKPKF</sequence>
<organism evidence="1 2">
    <name type="scientific">Aliidongia dinghuensis</name>
    <dbReference type="NCBI Taxonomy" id="1867774"/>
    <lineage>
        <taxon>Bacteria</taxon>
        <taxon>Pseudomonadati</taxon>
        <taxon>Pseudomonadota</taxon>
        <taxon>Alphaproteobacteria</taxon>
        <taxon>Rhodospirillales</taxon>
        <taxon>Dongiaceae</taxon>
        <taxon>Aliidongia</taxon>
    </lineage>
</organism>
<protein>
    <submittedName>
        <fullName evidence="1">Uncharacterized protein</fullName>
    </submittedName>
</protein>